<evidence type="ECO:0000313" key="1">
    <source>
        <dbReference type="EMBL" id="HIU28997.1"/>
    </source>
</evidence>
<gene>
    <name evidence="1" type="primary">cas8c</name>
    <name evidence="1" type="ORF">IAD50_01735</name>
</gene>
<organism evidence="1 2">
    <name type="scientific">Candidatus Egerieisoma faecipullorum</name>
    <dbReference type="NCBI Taxonomy" id="2840963"/>
    <lineage>
        <taxon>Bacteria</taxon>
        <taxon>Bacillati</taxon>
        <taxon>Bacillota</taxon>
        <taxon>Clostridia</taxon>
        <taxon>Eubacteriales</taxon>
        <taxon>Clostridiaceae</taxon>
        <taxon>Clostridiaceae incertae sedis</taxon>
        <taxon>Candidatus Egerieisoma</taxon>
    </lineage>
</organism>
<name>A0A9D1I6Z6_9CLOT</name>
<proteinExistence type="predicted"/>
<evidence type="ECO:0000313" key="2">
    <source>
        <dbReference type="Proteomes" id="UP000824089"/>
    </source>
</evidence>
<dbReference type="EMBL" id="DVMM01000033">
    <property type="protein sequence ID" value="HIU28997.1"/>
    <property type="molecule type" value="Genomic_DNA"/>
</dbReference>
<dbReference type="Pfam" id="PF09709">
    <property type="entry name" value="Cas_Csd1"/>
    <property type="match status" value="1"/>
</dbReference>
<dbReference type="InterPro" id="IPR010144">
    <property type="entry name" value="CRISPR-assoc_prot_Csd1-typ"/>
</dbReference>
<dbReference type="NCBIfam" id="TIGR01863">
    <property type="entry name" value="cas_Csd1"/>
    <property type="match status" value="1"/>
</dbReference>
<sequence length="608" mass="69393">MLIQALCDYYDILAEEGKLLPEEYSEVNIQYLICLNAGGGIDKILDIQRRETITRTKGKIQERLVPKTAVMPRRTEKPGIDSNIIEHRPLYLFGLNYAENGLNPDDRTGKAKKSHDAFVEKNLQFIEEMDSPVINAYRNFLQNWKPAEETKNAELLKLGKEYEKSAFAFCLTGYPDHPLHEEPQIREKWRRSAAEAADRDTQGLFSQCAVSGRNAPIARIHGKIRGVAGSLPTGSVLIGFNNSSENSYGREQSYNSNLSFYVMQKYTAALNYLLGSAEHKFFLEDITIVFWAMNPNPIYEDLVMAMLFGKRENLDAGTTEQMLKRILPDAKSGKLTEERLRSLDLMPNVNFYMLGLKPNASRLSVKFIYKNRFAAFLWNTARFQSDLQISKKSRLVSLAAIGKELALTRSQSKQINPALLGKLLEAVIYGRDYPASLLETAVRRTKTDINEINGISMRTRMGIIKASINRNEKKEELKVSLDKENHGQAYLCGRLFAVLERLQQSTAKILLNRTIRDTYFASASSKPAMTFPKLLRLAQYHMSKLKNPIFYNRLICEITDQIDGEFPETFSLQDQGRFMIGYYQQYQSFLEKKQNESETEMEENADGN</sequence>
<reference evidence="1" key="2">
    <citation type="journal article" date="2021" name="PeerJ">
        <title>Extensive microbial diversity within the chicken gut microbiome revealed by metagenomics and culture.</title>
        <authorList>
            <person name="Gilroy R."/>
            <person name="Ravi A."/>
            <person name="Getino M."/>
            <person name="Pursley I."/>
            <person name="Horton D.L."/>
            <person name="Alikhan N.F."/>
            <person name="Baker D."/>
            <person name="Gharbi K."/>
            <person name="Hall N."/>
            <person name="Watson M."/>
            <person name="Adriaenssens E.M."/>
            <person name="Foster-Nyarko E."/>
            <person name="Jarju S."/>
            <person name="Secka A."/>
            <person name="Antonio M."/>
            <person name="Oren A."/>
            <person name="Chaudhuri R.R."/>
            <person name="La Ragione R."/>
            <person name="Hildebrand F."/>
            <person name="Pallen M.J."/>
        </authorList>
    </citation>
    <scope>NUCLEOTIDE SEQUENCE</scope>
    <source>
        <strain evidence="1">CHK195-4489</strain>
    </source>
</reference>
<accession>A0A9D1I6Z6</accession>
<comment type="caution">
    <text evidence="1">The sequence shown here is derived from an EMBL/GenBank/DDBJ whole genome shotgun (WGS) entry which is preliminary data.</text>
</comment>
<dbReference type="AlphaFoldDB" id="A0A9D1I6Z6"/>
<dbReference type="Proteomes" id="UP000824089">
    <property type="component" value="Unassembled WGS sequence"/>
</dbReference>
<reference evidence="1" key="1">
    <citation type="submission" date="2020-10" db="EMBL/GenBank/DDBJ databases">
        <authorList>
            <person name="Gilroy R."/>
        </authorList>
    </citation>
    <scope>NUCLEOTIDE SEQUENCE</scope>
    <source>
        <strain evidence="1">CHK195-4489</strain>
    </source>
</reference>
<protein>
    <submittedName>
        <fullName evidence="1">Type I-C CRISPR-associated protein Cas8c/Csd1</fullName>
    </submittedName>
</protein>